<dbReference type="SUPFAM" id="SSF103473">
    <property type="entry name" value="MFS general substrate transporter"/>
    <property type="match status" value="1"/>
</dbReference>
<feature type="transmembrane region" description="Helical" evidence="5">
    <location>
        <begin position="113"/>
        <end position="137"/>
    </location>
</feature>
<reference evidence="7" key="1">
    <citation type="submission" date="2020-05" db="EMBL/GenBank/DDBJ databases">
        <authorList>
            <person name="Chiriac C."/>
            <person name="Salcher M."/>
            <person name="Ghai R."/>
            <person name="Kavagutti S V."/>
        </authorList>
    </citation>
    <scope>NUCLEOTIDE SEQUENCE</scope>
</reference>
<dbReference type="InterPro" id="IPR011701">
    <property type="entry name" value="MFS"/>
</dbReference>
<protein>
    <submittedName>
        <fullName evidence="7">Unannotated protein</fullName>
    </submittedName>
</protein>
<dbReference type="PROSITE" id="PS50850">
    <property type="entry name" value="MFS"/>
    <property type="match status" value="1"/>
</dbReference>
<feature type="transmembrane region" description="Helical" evidence="5">
    <location>
        <begin position="187"/>
        <end position="205"/>
    </location>
</feature>
<keyword evidence="3 5" id="KW-1133">Transmembrane helix</keyword>
<feature type="transmembrane region" description="Helical" evidence="5">
    <location>
        <begin position="89"/>
        <end position="107"/>
    </location>
</feature>
<proteinExistence type="predicted"/>
<feature type="transmembrane region" description="Helical" evidence="5">
    <location>
        <begin position="365"/>
        <end position="387"/>
    </location>
</feature>
<dbReference type="GO" id="GO:0016020">
    <property type="term" value="C:membrane"/>
    <property type="evidence" value="ECO:0007669"/>
    <property type="project" value="UniProtKB-SubCell"/>
</dbReference>
<dbReference type="Gene3D" id="1.20.1250.20">
    <property type="entry name" value="MFS general substrate transporter like domains"/>
    <property type="match status" value="1"/>
</dbReference>
<organism evidence="7">
    <name type="scientific">freshwater metagenome</name>
    <dbReference type="NCBI Taxonomy" id="449393"/>
    <lineage>
        <taxon>unclassified sequences</taxon>
        <taxon>metagenomes</taxon>
        <taxon>ecological metagenomes</taxon>
    </lineage>
</organism>
<dbReference type="InterPro" id="IPR036259">
    <property type="entry name" value="MFS_trans_sf"/>
</dbReference>
<dbReference type="GO" id="GO:0022857">
    <property type="term" value="F:transmembrane transporter activity"/>
    <property type="evidence" value="ECO:0007669"/>
    <property type="project" value="InterPro"/>
</dbReference>
<feature type="transmembrane region" description="Helical" evidence="5">
    <location>
        <begin position="36"/>
        <end position="53"/>
    </location>
</feature>
<evidence type="ECO:0000256" key="1">
    <source>
        <dbReference type="ARBA" id="ARBA00004141"/>
    </source>
</evidence>
<dbReference type="PROSITE" id="PS00216">
    <property type="entry name" value="SUGAR_TRANSPORT_1"/>
    <property type="match status" value="1"/>
</dbReference>
<dbReference type="PANTHER" id="PTHR23534">
    <property type="entry name" value="MFS PERMEASE"/>
    <property type="match status" value="1"/>
</dbReference>
<feature type="transmembrane region" description="Helical" evidence="5">
    <location>
        <begin position="59"/>
        <end position="77"/>
    </location>
</feature>
<evidence type="ECO:0000256" key="4">
    <source>
        <dbReference type="ARBA" id="ARBA00023136"/>
    </source>
</evidence>
<keyword evidence="4 5" id="KW-0472">Membrane</keyword>
<dbReference type="InterPro" id="IPR005829">
    <property type="entry name" value="Sugar_transporter_CS"/>
</dbReference>
<dbReference type="Pfam" id="PF07690">
    <property type="entry name" value="MFS_1"/>
    <property type="match status" value="1"/>
</dbReference>
<dbReference type="PANTHER" id="PTHR23534:SF1">
    <property type="entry name" value="MAJOR FACILITATOR SUPERFAMILY PROTEIN"/>
    <property type="match status" value="1"/>
</dbReference>
<feature type="domain" description="Major facilitator superfamily (MFS) profile" evidence="6">
    <location>
        <begin position="23"/>
        <end position="418"/>
    </location>
</feature>
<evidence type="ECO:0000313" key="7">
    <source>
        <dbReference type="EMBL" id="CAB4545378.1"/>
    </source>
</evidence>
<feature type="transmembrane region" description="Helical" evidence="5">
    <location>
        <begin position="393"/>
        <end position="412"/>
    </location>
</feature>
<evidence type="ECO:0000256" key="5">
    <source>
        <dbReference type="SAM" id="Phobius"/>
    </source>
</evidence>
<evidence type="ECO:0000256" key="2">
    <source>
        <dbReference type="ARBA" id="ARBA00022692"/>
    </source>
</evidence>
<feature type="transmembrane region" description="Helical" evidence="5">
    <location>
        <begin position="332"/>
        <end position="353"/>
    </location>
</feature>
<feature type="transmembrane region" description="Helical" evidence="5">
    <location>
        <begin position="275"/>
        <end position="295"/>
    </location>
</feature>
<accession>A0A6J6C4Z5</accession>
<dbReference type="InterPro" id="IPR020846">
    <property type="entry name" value="MFS_dom"/>
</dbReference>
<sequence>MTLHTPPVPVLDDDERAALQRRTLTTIRIAQVPSQAAVAGMVAVVALLVGELIENDRLAGTGSAMFTLGSALVAVPLSGFMRRRGRRPGLVRAWTAASIGAFVAAVAGQIGSFPLFVVGMLAFGAGQAAALQGRFVAADLAGQDDRARAIGSVVWVGTLGAAFGPLLTPWERRVADAAGLEPLVGPFLFASVFFAISAVVVAVRLRPDPLVAAGLTDPDAQRVRPLRQVRNAAQVVATRPMAQLGLASMVVSQTAMVAVMTMTPPYMKDHDHSDLSAYVIALHIVGMYGFSPFVGRAVERIGRRASIMVGSVVLGAGTAISVVLGYSAPAVFVGLFLLGVGWSFGLVAGSTLLTESVPVETRVEVQGGGDLLMSLFGGAAAFASGFVKASFGFSTLAYAGSLLALAMLLYAMSSRREATAAA</sequence>
<name>A0A6J6C4Z5_9ZZZZ</name>
<evidence type="ECO:0000259" key="6">
    <source>
        <dbReference type="PROSITE" id="PS50850"/>
    </source>
</evidence>
<feature type="transmembrane region" description="Helical" evidence="5">
    <location>
        <begin position="244"/>
        <end position="263"/>
    </location>
</feature>
<dbReference type="EMBL" id="CAEZSR010000013">
    <property type="protein sequence ID" value="CAB4545378.1"/>
    <property type="molecule type" value="Genomic_DNA"/>
</dbReference>
<feature type="transmembrane region" description="Helical" evidence="5">
    <location>
        <begin position="307"/>
        <end position="326"/>
    </location>
</feature>
<dbReference type="AlphaFoldDB" id="A0A6J6C4Z5"/>
<evidence type="ECO:0000256" key="3">
    <source>
        <dbReference type="ARBA" id="ARBA00022989"/>
    </source>
</evidence>
<feature type="transmembrane region" description="Helical" evidence="5">
    <location>
        <begin position="149"/>
        <end position="167"/>
    </location>
</feature>
<comment type="subcellular location">
    <subcellularLocation>
        <location evidence="1">Membrane</location>
        <topology evidence="1">Multi-pass membrane protein</topology>
    </subcellularLocation>
</comment>
<gene>
    <name evidence="7" type="ORF">UFOPK1493_00621</name>
</gene>
<keyword evidence="2 5" id="KW-0812">Transmembrane</keyword>